<organism evidence="1 2">
    <name type="scientific">Hirundo rustica rustica</name>
    <dbReference type="NCBI Taxonomy" id="333673"/>
    <lineage>
        <taxon>Eukaryota</taxon>
        <taxon>Metazoa</taxon>
        <taxon>Chordata</taxon>
        <taxon>Craniata</taxon>
        <taxon>Vertebrata</taxon>
        <taxon>Euteleostomi</taxon>
        <taxon>Archelosauria</taxon>
        <taxon>Archosauria</taxon>
        <taxon>Dinosauria</taxon>
        <taxon>Saurischia</taxon>
        <taxon>Theropoda</taxon>
        <taxon>Coelurosauria</taxon>
        <taxon>Aves</taxon>
        <taxon>Neognathae</taxon>
        <taxon>Neoaves</taxon>
        <taxon>Telluraves</taxon>
        <taxon>Australaves</taxon>
        <taxon>Passeriformes</taxon>
        <taxon>Sylvioidea</taxon>
        <taxon>Hirundinidae</taxon>
        <taxon>Hirundo</taxon>
    </lineage>
</organism>
<evidence type="ECO:0000313" key="1">
    <source>
        <dbReference type="EMBL" id="RMC15531.1"/>
    </source>
</evidence>
<gene>
    <name evidence="1" type="ORF">DUI87_07725</name>
</gene>
<dbReference type="EMBL" id="QRBI01000104">
    <property type="protein sequence ID" value="RMC15531.1"/>
    <property type="molecule type" value="Genomic_DNA"/>
</dbReference>
<reference evidence="1 2" key="1">
    <citation type="submission" date="2018-07" db="EMBL/GenBank/DDBJ databases">
        <title>A high quality draft genome assembly of the barn swallow (H. rustica rustica).</title>
        <authorList>
            <person name="Formenti G."/>
            <person name="Chiara M."/>
            <person name="Poveda L."/>
            <person name="Francoijs K.-J."/>
            <person name="Bonisoli-Alquati A."/>
            <person name="Canova L."/>
            <person name="Gianfranceschi L."/>
            <person name="Horner D.S."/>
            <person name="Saino N."/>
        </authorList>
    </citation>
    <scope>NUCLEOTIDE SEQUENCE [LARGE SCALE GENOMIC DNA]</scope>
    <source>
        <strain evidence="1">Chelidonia</strain>
        <tissue evidence="1">Blood</tissue>
    </source>
</reference>
<name>A0A3M0KS78_HIRRU</name>
<protein>
    <submittedName>
        <fullName evidence="1">Uncharacterized protein</fullName>
    </submittedName>
</protein>
<proteinExistence type="predicted"/>
<accession>A0A3M0KS78</accession>
<dbReference type="AlphaFoldDB" id="A0A3M0KS78"/>
<dbReference type="Proteomes" id="UP000269221">
    <property type="component" value="Unassembled WGS sequence"/>
</dbReference>
<sequence length="125" mass="13397">MGKCKVFSSQGHLNCLEGVSDLADYRFEGSFPGDPRHLNAGDSFCTVESWAASGPLLSLVQRYVVPSASLAYVGVQSIPLAALEGQRPGQGGLGPRPRAQRDIGFDLSPWERLPALRDGLQATRV</sequence>
<keyword evidence="2" id="KW-1185">Reference proteome</keyword>
<comment type="caution">
    <text evidence="1">The sequence shown here is derived from an EMBL/GenBank/DDBJ whole genome shotgun (WGS) entry which is preliminary data.</text>
</comment>
<evidence type="ECO:0000313" key="2">
    <source>
        <dbReference type="Proteomes" id="UP000269221"/>
    </source>
</evidence>